<organism evidence="2 3">
    <name type="scientific">Burkholderia pseudomallei</name>
    <name type="common">Pseudomonas pseudomallei</name>
    <dbReference type="NCBI Taxonomy" id="28450"/>
    <lineage>
        <taxon>Bacteria</taxon>
        <taxon>Pseudomonadati</taxon>
        <taxon>Pseudomonadota</taxon>
        <taxon>Betaproteobacteria</taxon>
        <taxon>Burkholderiales</taxon>
        <taxon>Burkholderiaceae</taxon>
        <taxon>Burkholderia</taxon>
        <taxon>pseudomallei group</taxon>
    </lineage>
</organism>
<feature type="compositionally biased region" description="Basic and acidic residues" evidence="1">
    <location>
        <begin position="15"/>
        <end position="31"/>
    </location>
</feature>
<accession>A0AAX0UFA3</accession>
<name>A0AAX0UFA3_BURPE</name>
<feature type="compositionally biased region" description="Basic residues" evidence="1">
    <location>
        <begin position="88"/>
        <end position="102"/>
    </location>
</feature>
<reference evidence="2 3" key="1">
    <citation type="submission" date="2017-11" db="EMBL/GenBank/DDBJ databases">
        <title>Molecular characterization of Burkholderia pseudomallei and closely related isolates from Vietnam.</title>
        <authorList>
            <person name="Ustinov D.V."/>
            <person name="Antonov A.S."/>
            <person name="Avdusheva E.F."/>
            <person name="Shpak I.M."/>
            <person name="Zakharova I.B."/>
            <person name="Thi L.A."/>
            <person name="Teteryatnikova N."/>
            <person name="Lopasteyskaya Y.A."/>
            <person name="Kuzyutina J.A."/>
            <person name="Ngo T.N."/>
            <person name="Victorov D.V."/>
        </authorList>
    </citation>
    <scope>NUCLEOTIDE SEQUENCE [LARGE SCALE GENOMIC DNA]</scope>
    <source>
        <strain evidence="2 3">V1512</strain>
    </source>
</reference>
<feature type="region of interest" description="Disordered" evidence="1">
    <location>
        <begin position="1"/>
        <end position="50"/>
    </location>
</feature>
<evidence type="ECO:0000313" key="3">
    <source>
        <dbReference type="Proteomes" id="UP000231878"/>
    </source>
</evidence>
<evidence type="ECO:0000256" key="1">
    <source>
        <dbReference type="SAM" id="MobiDB-lite"/>
    </source>
</evidence>
<dbReference type="Proteomes" id="UP000231878">
    <property type="component" value="Unassembled WGS sequence"/>
</dbReference>
<dbReference type="EMBL" id="PHRB01000005">
    <property type="protein sequence ID" value="PJO66919.1"/>
    <property type="molecule type" value="Genomic_DNA"/>
</dbReference>
<comment type="caution">
    <text evidence="2">The sequence shown here is derived from an EMBL/GenBank/DDBJ whole genome shotgun (WGS) entry which is preliminary data.</text>
</comment>
<proteinExistence type="predicted"/>
<feature type="region of interest" description="Disordered" evidence="1">
    <location>
        <begin position="79"/>
        <end position="102"/>
    </location>
</feature>
<protein>
    <submittedName>
        <fullName evidence="2">Uncharacterized protein</fullName>
    </submittedName>
</protein>
<evidence type="ECO:0000313" key="2">
    <source>
        <dbReference type="EMBL" id="PJO66919.1"/>
    </source>
</evidence>
<gene>
    <name evidence="2" type="ORF">CWD88_07700</name>
</gene>
<dbReference type="AlphaFoldDB" id="A0AAX0UFA3"/>
<sequence>MVCRPLVSAGSPRAARGDAHRPHPARMEKPARAGLTRRRSGSRAALAQEKARRMAPGFAVSLQRTRVVRRRFVIRARPNRRFPSARAPARRRAQRARRAAAS</sequence>